<evidence type="ECO:0008006" key="2">
    <source>
        <dbReference type="Google" id="ProtNLM"/>
    </source>
</evidence>
<proteinExistence type="predicted"/>
<dbReference type="RefSeq" id="WP_353550407.1">
    <property type="nucleotide sequence ID" value="NZ_AP029612.1"/>
</dbReference>
<gene>
    <name evidence="1" type="ORF">KACHI17_09990</name>
</gene>
<organism evidence="1">
    <name type="scientific">Sediminibacterium sp. KACHI17</name>
    <dbReference type="NCBI Taxonomy" id="1751071"/>
    <lineage>
        <taxon>Bacteria</taxon>
        <taxon>Pseudomonadati</taxon>
        <taxon>Bacteroidota</taxon>
        <taxon>Chitinophagia</taxon>
        <taxon>Chitinophagales</taxon>
        <taxon>Chitinophagaceae</taxon>
        <taxon>Sediminibacterium</taxon>
    </lineage>
</organism>
<dbReference type="AlphaFoldDB" id="A0AAT9GHW3"/>
<evidence type="ECO:0000313" key="1">
    <source>
        <dbReference type="EMBL" id="BFG70118.1"/>
    </source>
</evidence>
<accession>A0AAT9GHW3</accession>
<reference evidence="1" key="1">
    <citation type="submission" date="2024-02" db="EMBL/GenBank/DDBJ databases">
        <title>Sediminibacterium planktonica sp. nov. and Sediminibacterium longus sp. nov., isolated from surface lake and river water.</title>
        <authorList>
            <person name="Watanabe K."/>
            <person name="Takemine S."/>
            <person name="Ishii Y."/>
            <person name="Ogata Y."/>
            <person name="Shindo C."/>
            <person name="Suda W."/>
        </authorList>
    </citation>
    <scope>NUCLEOTIDE SEQUENCE</scope>
    <source>
        <strain evidence="1">KACHI17</strain>
    </source>
</reference>
<dbReference type="InterPro" id="IPR021457">
    <property type="entry name" value="DUF3108"/>
</dbReference>
<dbReference type="EMBL" id="AP029612">
    <property type="protein sequence ID" value="BFG70118.1"/>
    <property type="molecule type" value="Genomic_DNA"/>
</dbReference>
<dbReference type="Pfam" id="PF11306">
    <property type="entry name" value="DUF3108"/>
    <property type="match status" value="1"/>
</dbReference>
<sequence>MKVCMAIAFVCFVIPSFSQKDTVALGKGFRASAPLAYKSDYLQVWRMPDGTARMPLFASKSVELLTFNNTPTWALIQQYRKEKTVDRDTTYFDEKTLQPLAYRTNLPSEGYSENVSFTKDLITVQIQYKDSSKVISYPVSGGYIQATMMDYLISKLPLQKGYSTSFRSVNAGSHFDEMITTITVTDKEDLVFSSSMSIPCWKVEVITGKSKSWQWYSVAEQSLMKLELGSKERALFVKSRIL</sequence>
<name>A0AAT9GHW3_9BACT</name>
<protein>
    <recommendedName>
        <fullName evidence="2">DUF3108 domain-containing protein</fullName>
    </recommendedName>
</protein>